<keyword evidence="12" id="KW-1133">Transmembrane helix</keyword>
<feature type="transmembrane region" description="Helical" evidence="12">
    <location>
        <begin position="422"/>
        <end position="444"/>
    </location>
</feature>
<evidence type="ECO:0000256" key="1">
    <source>
        <dbReference type="ARBA" id="ARBA00004236"/>
    </source>
</evidence>
<gene>
    <name evidence="14" type="ORF">NP590_10410</name>
</gene>
<dbReference type="PANTHER" id="PTHR16631:SF17">
    <property type="entry name" value="GLUCAN ENDO-1,3-BETA-GLUCOSIDASE BTGC"/>
    <property type="match status" value="1"/>
</dbReference>
<keyword evidence="5" id="KW-0325">Glycoprotein</keyword>
<keyword evidence="2" id="KW-1003">Cell membrane</keyword>
<keyword evidence="8" id="KW-0624">Polysaccharide degradation</keyword>
<feature type="transmembrane region" description="Helical" evidence="12">
    <location>
        <begin position="350"/>
        <end position="371"/>
    </location>
</feature>
<dbReference type="InterPro" id="IPR017853">
    <property type="entry name" value="GH"/>
</dbReference>
<dbReference type="Proteomes" id="UP001524499">
    <property type="component" value="Unassembled WGS sequence"/>
</dbReference>
<keyword evidence="15" id="KW-1185">Reference proteome</keyword>
<evidence type="ECO:0000256" key="11">
    <source>
        <dbReference type="ARBA" id="ARBA00043078"/>
    </source>
</evidence>
<comment type="function">
    <text evidence="9">Glucanases play a role in cell expansion during growth, in cell-cell fusion during mating, and in spore release during sporulation. This enzyme may be involved in beta-glucan degradation. Active on laminarin and lichenan.</text>
</comment>
<evidence type="ECO:0000256" key="8">
    <source>
        <dbReference type="ARBA" id="ARBA00023326"/>
    </source>
</evidence>
<evidence type="ECO:0000256" key="5">
    <source>
        <dbReference type="ARBA" id="ARBA00023180"/>
    </source>
</evidence>
<evidence type="ECO:0000256" key="6">
    <source>
        <dbReference type="ARBA" id="ARBA00023277"/>
    </source>
</evidence>
<evidence type="ECO:0000256" key="2">
    <source>
        <dbReference type="ARBA" id="ARBA00022475"/>
    </source>
</evidence>
<feature type="transmembrane region" description="Helical" evidence="12">
    <location>
        <begin position="534"/>
        <end position="559"/>
    </location>
</feature>
<sequence length="567" mass="63149">MSSARLLLCTFAVLLVHASVAWFVNQPRDAGVDVPAGKLMSLSFAPFREGFSPLEEIFPPKEHVDEDLSLLADKTLSVRTYSSVGGGMENVPELARKHGLAVIQGGWLGYGYLDNKKEVDALIKSANANPDVVKRVIVGNEVLLRGDMDVDRLIGYIREVKRVVKQPVSYADVWSMYMKHPQLIKEVDFITIHILPYWEDEPVSVERASEHLEKIVKQVEDEARGIAPGKPILIGESGWPSAGRQRGLAVPGVVNEARFIRGMIQVATRHGFDYNIVEAFNQPWKSNLEGVVGANWGLFSADRKPVFPLTGPVAENPDWLTHFAFAVLIWLTIIAACFKKIQFRSLPSLLVLLLFTQLFSICLVTLAHFLWYTSYSSLQRAYTVFMLFANVVLLVFLIQRYLDILNRRPGAGALAFKLKNAYLFFILLALYKTYGLAVAGRYLSFPIEQFALPVLGIVGLVACQWLASGNIKGCDLGFDQLCGWNIGGRHDRLIAYGLSFAAIAMVFGETKAFLDGRDFIQAHPGLSEGLPVALSYALYNQQLLIWLACLLTLALPFWAKARPRVEE</sequence>
<accession>A0ABT1TGC5</accession>
<dbReference type="PANTHER" id="PTHR16631">
    <property type="entry name" value="GLUCAN 1,3-BETA-GLUCOSIDASE"/>
    <property type="match status" value="1"/>
</dbReference>
<evidence type="ECO:0000256" key="4">
    <source>
        <dbReference type="ARBA" id="ARBA00023136"/>
    </source>
</evidence>
<comment type="subcellular location">
    <subcellularLocation>
        <location evidence="1">Cell membrane</location>
    </subcellularLocation>
</comment>
<keyword evidence="7" id="KW-0961">Cell wall biogenesis/degradation</keyword>
<evidence type="ECO:0000256" key="3">
    <source>
        <dbReference type="ARBA" id="ARBA00022801"/>
    </source>
</evidence>
<reference evidence="14 15" key="1">
    <citation type="submission" date="2022-07" db="EMBL/GenBank/DDBJ databases">
        <title>Methylomonas rivi sp. nov., Methylomonas rosea sp. nov., Methylomonas aureus sp. nov. and Methylomonas subterranea sp. nov., four novel methanotrophs isolated from a freshwater creek and the deep terrestrial subsurface.</title>
        <authorList>
            <person name="Abin C."/>
            <person name="Sankaranarayanan K."/>
            <person name="Garner C."/>
            <person name="Sindelar R."/>
            <person name="Kotary K."/>
            <person name="Garner R."/>
            <person name="Barclay S."/>
            <person name="Lawson P."/>
            <person name="Krumholz L."/>
        </authorList>
    </citation>
    <scope>NUCLEOTIDE SEQUENCE [LARGE SCALE GENOMIC DNA]</scope>
    <source>
        <strain evidence="14 15">SURF-2</strain>
    </source>
</reference>
<dbReference type="SUPFAM" id="SSF51445">
    <property type="entry name" value="(Trans)glycosidases"/>
    <property type="match status" value="1"/>
</dbReference>
<evidence type="ECO:0000256" key="10">
    <source>
        <dbReference type="ARBA" id="ARBA00042373"/>
    </source>
</evidence>
<organism evidence="14 15">
    <name type="scientific">Methylomonas subterranea</name>
    <dbReference type="NCBI Taxonomy" id="2952225"/>
    <lineage>
        <taxon>Bacteria</taxon>
        <taxon>Pseudomonadati</taxon>
        <taxon>Pseudomonadota</taxon>
        <taxon>Gammaproteobacteria</taxon>
        <taxon>Methylococcales</taxon>
        <taxon>Methylococcaceae</taxon>
        <taxon>Methylomonas</taxon>
    </lineage>
</organism>
<evidence type="ECO:0000256" key="13">
    <source>
        <dbReference type="SAM" id="SignalP"/>
    </source>
</evidence>
<keyword evidence="12" id="KW-0812">Transmembrane</keyword>
<evidence type="ECO:0000313" key="14">
    <source>
        <dbReference type="EMBL" id="MCQ8104516.1"/>
    </source>
</evidence>
<comment type="caution">
    <text evidence="14">The sequence shown here is derived from an EMBL/GenBank/DDBJ whole genome shotgun (WGS) entry which is preliminary data.</text>
</comment>
<dbReference type="Gene3D" id="3.20.20.80">
    <property type="entry name" value="Glycosidases"/>
    <property type="match status" value="1"/>
</dbReference>
<evidence type="ECO:0000313" key="15">
    <source>
        <dbReference type="Proteomes" id="UP001524499"/>
    </source>
</evidence>
<feature type="signal peptide" evidence="13">
    <location>
        <begin position="1"/>
        <end position="18"/>
    </location>
</feature>
<proteinExistence type="predicted"/>
<feature type="transmembrane region" description="Helical" evidence="12">
    <location>
        <begin position="493"/>
        <end position="514"/>
    </location>
</feature>
<protein>
    <recommendedName>
        <fullName evidence="11">Endo-1,3-beta-glucanase btgC</fullName>
    </recommendedName>
    <alternativeName>
        <fullName evidence="10">Laminarinase btgC</fullName>
    </alternativeName>
</protein>
<feature type="transmembrane region" description="Helical" evidence="12">
    <location>
        <begin position="450"/>
        <end position="467"/>
    </location>
</feature>
<evidence type="ECO:0000256" key="12">
    <source>
        <dbReference type="SAM" id="Phobius"/>
    </source>
</evidence>
<keyword evidence="13" id="KW-0732">Signal</keyword>
<name>A0ABT1TGC5_9GAMM</name>
<keyword evidence="3" id="KW-0378">Hydrolase</keyword>
<dbReference type="EMBL" id="JANIBJ010000016">
    <property type="protein sequence ID" value="MCQ8104516.1"/>
    <property type="molecule type" value="Genomic_DNA"/>
</dbReference>
<evidence type="ECO:0000256" key="9">
    <source>
        <dbReference type="ARBA" id="ARBA00037649"/>
    </source>
</evidence>
<dbReference type="RefSeq" id="WP_256602311.1">
    <property type="nucleotide sequence ID" value="NZ_JANIBJ010000016.1"/>
</dbReference>
<keyword evidence="4 12" id="KW-0472">Membrane</keyword>
<feature type="transmembrane region" description="Helical" evidence="12">
    <location>
        <begin position="319"/>
        <end position="338"/>
    </location>
</feature>
<feature type="chain" id="PRO_5045799041" description="Endo-1,3-beta-glucanase btgC" evidence="13">
    <location>
        <begin position="19"/>
        <end position="567"/>
    </location>
</feature>
<keyword evidence="6" id="KW-0119">Carbohydrate metabolism</keyword>
<feature type="transmembrane region" description="Helical" evidence="12">
    <location>
        <begin position="383"/>
        <end position="402"/>
    </location>
</feature>
<evidence type="ECO:0000256" key="7">
    <source>
        <dbReference type="ARBA" id="ARBA00023316"/>
    </source>
</evidence>
<dbReference type="InterPro" id="IPR050732">
    <property type="entry name" value="Beta-glucan_modifiers"/>
</dbReference>